<evidence type="ECO:0000313" key="9">
    <source>
        <dbReference type="EMBL" id="AXK80347.1"/>
    </source>
</evidence>
<dbReference type="InterPro" id="IPR011330">
    <property type="entry name" value="Glyco_hydro/deAcase_b/a-brl"/>
</dbReference>
<dbReference type="InterPro" id="IPR002509">
    <property type="entry name" value="NODB_dom"/>
</dbReference>
<dbReference type="PANTHER" id="PTHR10587">
    <property type="entry name" value="GLYCOSYL TRANSFERASE-RELATED"/>
    <property type="match status" value="1"/>
</dbReference>
<dbReference type="PROSITE" id="PS51677">
    <property type="entry name" value="NODB"/>
    <property type="match status" value="1"/>
</dbReference>
<comment type="function">
    <text evidence="1">Is involved in generating a small heat-stable compound (Nod), an acylated oligomer of N-acetylglucosamine, that stimulates mitosis in various plant protoplasts.</text>
</comment>
<dbReference type="Proteomes" id="UP000254889">
    <property type="component" value="Chromosome"/>
</dbReference>
<dbReference type="Gene3D" id="3.20.20.370">
    <property type="entry name" value="Glycoside hydrolase/deacetylase"/>
    <property type="match status" value="1"/>
</dbReference>
<feature type="chain" id="PRO_5016591514" description="Chitooligosaccharide deacetylase" evidence="7">
    <location>
        <begin position="21"/>
        <end position="257"/>
    </location>
</feature>
<evidence type="ECO:0000256" key="5">
    <source>
        <dbReference type="ARBA" id="ARBA00022801"/>
    </source>
</evidence>
<evidence type="ECO:0000259" key="8">
    <source>
        <dbReference type="PROSITE" id="PS51677"/>
    </source>
</evidence>
<dbReference type="EMBL" id="CP031417">
    <property type="protein sequence ID" value="AXK80347.1"/>
    <property type="molecule type" value="Genomic_DNA"/>
</dbReference>
<dbReference type="CDD" id="cd10917">
    <property type="entry name" value="CE4_NodB_like_6s_7s"/>
    <property type="match status" value="1"/>
</dbReference>
<evidence type="ECO:0000256" key="4">
    <source>
        <dbReference type="ARBA" id="ARBA00022723"/>
    </source>
</evidence>
<dbReference type="GO" id="GO:0016020">
    <property type="term" value="C:membrane"/>
    <property type="evidence" value="ECO:0007669"/>
    <property type="project" value="TreeGrafter"/>
</dbReference>
<accession>A0A345ZTV0</accession>
<dbReference type="Pfam" id="PF01522">
    <property type="entry name" value="Polysacc_deac_1"/>
    <property type="match status" value="1"/>
</dbReference>
<proteinExistence type="inferred from homology"/>
<organism evidence="9 10">
    <name type="scientific">Pseudolabrys taiwanensis</name>
    <dbReference type="NCBI Taxonomy" id="331696"/>
    <lineage>
        <taxon>Bacteria</taxon>
        <taxon>Pseudomonadati</taxon>
        <taxon>Pseudomonadota</taxon>
        <taxon>Alphaproteobacteria</taxon>
        <taxon>Hyphomicrobiales</taxon>
        <taxon>Xanthobacteraceae</taxon>
        <taxon>Pseudolabrys</taxon>
    </lineage>
</organism>
<evidence type="ECO:0000256" key="7">
    <source>
        <dbReference type="SAM" id="SignalP"/>
    </source>
</evidence>
<dbReference type="SUPFAM" id="SSF88713">
    <property type="entry name" value="Glycoside hydrolase/deacetylase"/>
    <property type="match status" value="1"/>
</dbReference>
<comment type="similarity">
    <text evidence="2">Belongs to the polysaccharide deacetylase family.</text>
</comment>
<feature type="domain" description="NodB homology" evidence="8">
    <location>
        <begin position="60"/>
        <end position="245"/>
    </location>
</feature>
<evidence type="ECO:0000256" key="3">
    <source>
        <dbReference type="ARBA" id="ARBA00020071"/>
    </source>
</evidence>
<name>A0A345ZTV0_9HYPH</name>
<dbReference type="GO" id="GO:0046872">
    <property type="term" value="F:metal ion binding"/>
    <property type="evidence" value="ECO:0007669"/>
    <property type="project" value="UniProtKB-KW"/>
</dbReference>
<keyword evidence="5" id="KW-0378">Hydrolase</keyword>
<dbReference type="OrthoDB" id="276604at2"/>
<evidence type="ECO:0000256" key="1">
    <source>
        <dbReference type="ARBA" id="ARBA00003236"/>
    </source>
</evidence>
<dbReference type="AlphaFoldDB" id="A0A345ZTV0"/>
<dbReference type="GO" id="GO:0005975">
    <property type="term" value="P:carbohydrate metabolic process"/>
    <property type="evidence" value="ECO:0007669"/>
    <property type="project" value="InterPro"/>
</dbReference>
<evidence type="ECO:0000256" key="6">
    <source>
        <dbReference type="ARBA" id="ARBA00032976"/>
    </source>
</evidence>
<keyword evidence="7" id="KW-0732">Signal</keyword>
<dbReference type="GO" id="GO:0016810">
    <property type="term" value="F:hydrolase activity, acting on carbon-nitrogen (but not peptide) bonds"/>
    <property type="evidence" value="ECO:0007669"/>
    <property type="project" value="InterPro"/>
</dbReference>
<evidence type="ECO:0000256" key="2">
    <source>
        <dbReference type="ARBA" id="ARBA00010973"/>
    </source>
</evidence>
<dbReference type="InterPro" id="IPR050248">
    <property type="entry name" value="Polysacc_deacetylase_ArnD"/>
</dbReference>
<keyword evidence="4" id="KW-0479">Metal-binding</keyword>
<keyword evidence="10" id="KW-1185">Reference proteome</keyword>
<protein>
    <recommendedName>
        <fullName evidence="3">Chitooligosaccharide deacetylase</fullName>
    </recommendedName>
    <alternativeName>
        <fullName evidence="6">Nodulation protein B</fullName>
    </alternativeName>
</protein>
<evidence type="ECO:0000313" key="10">
    <source>
        <dbReference type="Proteomes" id="UP000254889"/>
    </source>
</evidence>
<reference evidence="9 10" key="1">
    <citation type="submission" date="2018-07" db="EMBL/GenBank/DDBJ databases">
        <authorList>
            <person name="Quirk P.G."/>
            <person name="Krulwich T.A."/>
        </authorList>
    </citation>
    <scope>NUCLEOTIDE SEQUENCE [LARGE SCALE GENOMIC DNA]</scope>
    <source>
        <strain evidence="9 10">CC-BB4</strain>
    </source>
</reference>
<dbReference type="RefSeq" id="WP_115689906.1">
    <property type="nucleotide sequence ID" value="NZ_CP031417.1"/>
</dbReference>
<feature type="signal peptide" evidence="7">
    <location>
        <begin position="1"/>
        <end position="20"/>
    </location>
</feature>
<dbReference type="PANTHER" id="PTHR10587:SF133">
    <property type="entry name" value="CHITIN DEACETYLASE 1-RELATED"/>
    <property type="match status" value="1"/>
</dbReference>
<dbReference type="KEGG" id="ptaw:DW352_07340"/>
<sequence length="257" mass="28504">MTRFIALAFAIILMPWTAAAEPCPGNPQALGTARTIEVDAKSWPRVGRKHFPQTLPLQAKELVLTFDDGPWPGTTPKVLDALKRECVRATFFLVGRNAEAHPALARREIAEGHSVGHHTYAHPLLDRMPIDKAEAEINRGIAADEFAIYGERRNRPTTPFFRFPGFAATDALLDRLNDRGIVVFGADAWASDWVAMTPEQELALIVARVEKIGRGIVLFHDTKAQTAHMLPAFLRELKRRGFSIVHVVPPAHTNALN</sequence>
<gene>
    <name evidence="9" type="ORF">DW352_07340</name>
</gene>